<dbReference type="Proteomes" id="UP001347796">
    <property type="component" value="Unassembled WGS sequence"/>
</dbReference>
<dbReference type="GO" id="GO:0000049">
    <property type="term" value="F:tRNA binding"/>
    <property type="evidence" value="ECO:0007669"/>
    <property type="project" value="TreeGrafter"/>
</dbReference>
<reference evidence="3 4" key="1">
    <citation type="submission" date="2024-01" db="EMBL/GenBank/DDBJ databases">
        <title>The genome of the rayed Mediterranean limpet Patella caerulea (Linnaeus, 1758).</title>
        <authorList>
            <person name="Anh-Thu Weber A."/>
            <person name="Halstead-Nussloch G."/>
        </authorList>
    </citation>
    <scope>NUCLEOTIDE SEQUENCE [LARGE SCALE GENOMIC DNA]</scope>
    <source>
        <strain evidence="3">AATW-2023a</strain>
        <tissue evidence="3">Whole specimen</tissue>
    </source>
</reference>
<gene>
    <name evidence="3" type="ORF">SNE40_017982</name>
</gene>
<protein>
    <recommendedName>
        <fullName evidence="5">L-seryl-tRNA(Sec) kinase</fullName>
    </recommendedName>
</protein>
<dbReference type="PANTHER" id="PTHR20873:SF0">
    <property type="entry name" value="L-SERYL-TRNA(SEC) KINASE"/>
    <property type="match status" value="1"/>
</dbReference>
<keyword evidence="2" id="KW-0067">ATP-binding</keyword>
<proteinExistence type="predicted"/>
<evidence type="ECO:0000313" key="4">
    <source>
        <dbReference type="Proteomes" id="UP001347796"/>
    </source>
</evidence>
<keyword evidence="4" id="KW-1185">Reference proteome</keyword>
<evidence type="ECO:0000313" key="3">
    <source>
        <dbReference type="EMBL" id="KAK6174766.1"/>
    </source>
</evidence>
<dbReference type="Pfam" id="PF08433">
    <property type="entry name" value="KTI12"/>
    <property type="match status" value="1"/>
</dbReference>
<dbReference type="Gene3D" id="3.40.50.300">
    <property type="entry name" value="P-loop containing nucleotide triphosphate hydrolases"/>
    <property type="match status" value="1"/>
</dbReference>
<evidence type="ECO:0008006" key="5">
    <source>
        <dbReference type="Google" id="ProtNLM"/>
    </source>
</evidence>
<comment type="caution">
    <text evidence="3">The sequence shown here is derived from an EMBL/GenBank/DDBJ whole genome shotgun (WGS) entry which is preliminary data.</text>
</comment>
<dbReference type="EMBL" id="JAZGQO010000011">
    <property type="protein sequence ID" value="KAK6174766.1"/>
    <property type="molecule type" value="Genomic_DNA"/>
</dbReference>
<dbReference type="AlphaFoldDB" id="A0AAN8JBF5"/>
<sequence length="398" mass="46274">MAESKKSSGLILVMCGLPGSGKSSLCRYLYSWQQESEQYLPVLFEYDQLMPQDLETDLIENQSNKNNSWKSYREQIVQCIEYLIFKSNRHDETDFTLDGIDHRLLEKFKDLVDKQIFNLNRNNLKITQKDIDHSSEEVTDDDCCVFNPDRKDNALMTDQGLSDYDVINPYSQIMKNAFDQVDLDNTSIVIMIDDNMYYRSMRYDYYQLARNYSLSFCQIYVECPLEIALERNSKRKNGIVNPLVITKMSEKFQIPDITNSWEKYSLKYSADSQELSRNKFMDFIQLVKSNPVVPQEETDPEIIAESQRLTSANMIHQADLIIRQLISHQMVQAKRNGATKDDLKNLSLKLADVKIQITKSLKQEGLILKNEHLISDASKDINSELYQIITQMFNDSIS</sequence>
<dbReference type="SUPFAM" id="SSF52540">
    <property type="entry name" value="P-loop containing nucleoside triphosphate hydrolases"/>
    <property type="match status" value="1"/>
</dbReference>
<evidence type="ECO:0000256" key="1">
    <source>
        <dbReference type="ARBA" id="ARBA00022741"/>
    </source>
</evidence>
<dbReference type="InterPro" id="IPR027417">
    <property type="entry name" value="P-loop_NTPase"/>
</dbReference>
<organism evidence="3 4">
    <name type="scientific">Patella caerulea</name>
    <name type="common">Rayed Mediterranean limpet</name>
    <dbReference type="NCBI Taxonomy" id="87958"/>
    <lineage>
        <taxon>Eukaryota</taxon>
        <taxon>Metazoa</taxon>
        <taxon>Spiralia</taxon>
        <taxon>Lophotrochozoa</taxon>
        <taxon>Mollusca</taxon>
        <taxon>Gastropoda</taxon>
        <taxon>Patellogastropoda</taxon>
        <taxon>Patelloidea</taxon>
        <taxon>Patellidae</taxon>
        <taxon>Patella</taxon>
    </lineage>
</organism>
<evidence type="ECO:0000256" key="2">
    <source>
        <dbReference type="ARBA" id="ARBA00022840"/>
    </source>
</evidence>
<dbReference type="PANTHER" id="PTHR20873">
    <property type="entry name" value="L-SERYL-TRNA(SEC) KINASE"/>
    <property type="match status" value="1"/>
</dbReference>
<dbReference type="GO" id="GO:0016301">
    <property type="term" value="F:kinase activity"/>
    <property type="evidence" value="ECO:0007669"/>
    <property type="project" value="TreeGrafter"/>
</dbReference>
<dbReference type="GO" id="GO:0005524">
    <property type="term" value="F:ATP binding"/>
    <property type="evidence" value="ECO:0007669"/>
    <property type="project" value="UniProtKB-KW"/>
</dbReference>
<dbReference type="InterPro" id="IPR052648">
    <property type="entry name" value="Ser-tRNA(Sec)_kinase"/>
</dbReference>
<dbReference type="InterPro" id="IPR013641">
    <property type="entry name" value="KTI12/PSTK"/>
</dbReference>
<name>A0AAN8JBF5_PATCE</name>
<accession>A0AAN8JBF5</accession>
<keyword evidence="1" id="KW-0547">Nucleotide-binding</keyword>